<dbReference type="SUPFAM" id="SSF56235">
    <property type="entry name" value="N-terminal nucleophile aminohydrolases (Ntn hydrolases)"/>
    <property type="match status" value="1"/>
</dbReference>
<dbReference type="AlphaFoldDB" id="A0A813DP14"/>
<dbReference type="EMBL" id="CAJNNV010003005">
    <property type="protein sequence ID" value="CAE8588250.1"/>
    <property type="molecule type" value="Genomic_DNA"/>
</dbReference>
<dbReference type="InterPro" id="IPR052896">
    <property type="entry name" value="GGT-like_enzyme"/>
</dbReference>
<protein>
    <recommendedName>
        <fullName evidence="3">Gamma-glutamyltransferase</fullName>
    </recommendedName>
</protein>
<evidence type="ECO:0000313" key="1">
    <source>
        <dbReference type="EMBL" id="CAE8588250.1"/>
    </source>
</evidence>
<evidence type="ECO:0008006" key="3">
    <source>
        <dbReference type="Google" id="ProtNLM"/>
    </source>
</evidence>
<reference evidence="1" key="1">
    <citation type="submission" date="2021-02" db="EMBL/GenBank/DDBJ databases">
        <authorList>
            <person name="Dougan E. K."/>
            <person name="Rhodes N."/>
            <person name="Thang M."/>
            <person name="Chan C."/>
        </authorList>
    </citation>
    <scope>NUCLEOTIDE SEQUENCE</scope>
</reference>
<proteinExistence type="predicted"/>
<dbReference type="PRINTS" id="PR01210">
    <property type="entry name" value="GGTRANSPTASE"/>
</dbReference>
<sequence>RAPVYGSRGMVACSQPLASEAAMRVLQKGGTAADACVAAAAALNVTEPCSTGIGGDAFALFYNGQTKKVECLQGCGRSPAGMTLEAVQKHPDMAGRTELPPLSALCCTVPGAAATWEAAVKRWGRLSLAEAHKSEFVEPVSTSYRGRLRLWECPPPTQGVTALMALNLLEQERQEARLSAAAIHAQAEALRFAFADALQFCSDPSESSGAGEAAARLLDKQRAADRWAKMFSRSARAKGVMPDSAAFGPLKAGPDTVYLCAADRWGNACSFINSNYMGFGTGIVPDGCGFTLQNRGHNFIVRDGHPNCVGPNKFCYHTIIPGMVTHESSGDLFCALGVMGAFMQPQGHLQVLCAMADYGLDPQAALDQPRFCLQGVDSALGPASVENATLLLEDGIPEETQAELARLGHPCRLVTGWDRHVFGRGQIICRDPVTGVLVGGTEPRADGGIVAW</sequence>
<organism evidence="1 2">
    <name type="scientific">Polarella glacialis</name>
    <name type="common">Dinoflagellate</name>
    <dbReference type="NCBI Taxonomy" id="89957"/>
    <lineage>
        <taxon>Eukaryota</taxon>
        <taxon>Sar</taxon>
        <taxon>Alveolata</taxon>
        <taxon>Dinophyceae</taxon>
        <taxon>Suessiales</taxon>
        <taxon>Suessiaceae</taxon>
        <taxon>Polarella</taxon>
    </lineage>
</organism>
<gene>
    <name evidence="1" type="ORF">PGLA1383_LOCUS7053</name>
</gene>
<dbReference type="OrthoDB" id="444866at2759"/>
<dbReference type="Proteomes" id="UP000654075">
    <property type="component" value="Unassembled WGS sequence"/>
</dbReference>
<accession>A0A813DP14</accession>
<dbReference type="PANTHER" id="PTHR43881">
    <property type="entry name" value="GAMMA-GLUTAMYLTRANSPEPTIDASE (AFU_ORTHOLOGUE AFUA_4G13580)"/>
    <property type="match status" value="1"/>
</dbReference>
<name>A0A813DP14_POLGL</name>
<feature type="non-terminal residue" evidence="1">
    <location>
        <position position="452"/>
    </location>
</feature>
<dbReference type="Pfam" id="PF01019">
    <property type="entry name" value="G_glu_transpept"/>
    <property type="match status" value="2"/>
</dbReference>
<comment type="caution">
    <text evidence="1">The sequence shown here is derived from an EMBL/GenBank/DDBJ whole genome shotgun (WGS) entry which is preliminary data.</text>
</comment>
<dbReference type="Gene3D" id="3.60.20.40">
    <property type="match status" value="1"/>
</dbReference>
<dbReference type="InterPro" id="IPR043137">
    <property type="entry name" value="GGT_ssub_C"/>
</dbReference>
<dbReference type="OMA" id="EGNMVSY"/>
<dbReference type="Gene3D" id="1.10.246.130">
    <property type="match status" value="1"/>
</dbReference>
<dbReference type="InterPro" id="IPR043138">
    <property type="entry name" value="GGT_lsub"/>
</dbReference>
<keyword evidence="2" id="KW-1185">Reference proteome</keyword>
<dbReference type="InterPro" id="IPR029055">
    <property type="entry name" value="Ntn_hydrolases_N"/>
</dbReference>
<evidence type="ECO:0000313" key="2">
    <source>
        <dbReference type="Proteomes" id="UP000654075"/>
    </source>
</evidence>
<dbReference type="PANTHER" id="PTHR43881:SF1">
    <property type="entry name" value="GAMMA-GLUTAMYLTRANSPEPTIDASE (AFU_ORTHOLOGUE AFUA_4G13580)"/>
    <property type="match status" value="1"/>
</dbReference>